<gene>
    <name evidence="3" type="ORF">J1C48_16320</name>
</gene>
<dbReference type="InterPro" id="IPR005106">
    <property type="entry name" value="Asp/hSer_DH_NAD-bd"/>
</dbReference>
<dbReference type="PANTHER" id="PTHR37850">
    <property type="entry name" value="STRU PROTEIN"/>
    <property type="match status" value="1"/>
</dbReference>
<dbReference type="SUPFAM" id="SSF51735">
    <property type="entry name" value="NAD(P)-binding Rossmann-fold domains"/>
    <property type="match status" value="1"/>
</dbReference>
<dbReference type="Gene3D" id="3.40.50.720">
    <property type="entry name" value="NAD(P)-binding Rossmann-like Domain"/>
    <property type="match status" value="1"/>
</dbReference>
<evidence type="ECO:0000313" key="4">
    <source>
        <dbReference type="Proteomes" id="UP000664122"/>
    </source>
</evidence>
<dbReference type="Pfam" id="PF21135">
    <property type="entry name" value="DRL_cat"/>
    <property type="match status" value="1"/>
</dbReference>
<dbReference type="AlphaFoldDB" id="A0A939JVE9"/>
<feature type="domain" description="Oxidoreductase DRL-like catalytic" evidence="2">
    <location>
        <begin position="162"/>
        <end position="325"/>
    </location>
</feature>
<protein>
    <submittedName>
        <fullName evidence="3">Homoserine dehydrogenase</fullName>
    </submittedName>
</protein>
<reference evidence="3" key="1">
    <citation type="submission" date="2021-03" db="EMBL/GenBank/DDBJ databases">
        <title>Whole genome sequence of Jiella sp. CQZ9-1.</title>
        <authorList>
            <person name="Tuo L."/>
        </authorList>
    </citation>
    <scope>NUCLEOTIDE SEQUENCE</scope>
    <source>
        <strain evidence="3">CQZ9-1</strain>
    </source>
</reference>
<keyword evidence="4" id="KW-1185">Reference proteome</keyword>
<dbReference type="PANTHER" id="PTHR37850:SF2">
    <property type="entry name" value="SAF DOMAIN PROTEIN"/>
    <property type="match status" value="1"/>
</dbReference>
<dbReference type="GO" id="GO:0050661">
    <property type="term" value="F:NADP binding"/>
    <property type="evidence" value="ECO:0007669"/>
    <property type="project" value="InterPro"/>
</dbReference>
<dbReference type="EMBL" id="JAFMPP010000016">
    <property type="protein sequence ID" value="MBO0664145.1"/>
    <property type="molecule type" value="Genomic_DNA"/>
</dbReference>
<accession>A0A939JVE9</accession>
<feature type="domain" description="Aspartate/homoserine dehydrogenase NAD-binding" evidence="1">
    <location>
        <begin position="75"/>
        <end position="155"/>
    </location>
</feature>
<sequence>MANVGLAAELKAYADANGEIVVGLAGAGQMGTDMVVQMMLMPGVRLGALSEVNMDAARAALALAGWSEGDIVKATTASDIDAAVESGKVALTEDYQALCGSGRVQVVIDATGNPNVGTLIALEAFRNGKHVVMLNVEADITIGRHLREEAAKAGVIYTGAAGDEPAATIEIMGFAQALGFDVVCAGKGKNNPLKFDATPDAYEDEARRRNMNARMLVEFVDGSKTMIEMVAVANATGLVPDVPGMHGPAATRDELAQVLCTKADGGVLSKAGCVDYSIGKGVAPGVFCIVKPRHPRVLERMTDLKVGPGPCYTIFRPYHLTSLEVPLSAIRTVLKGQPDMTPVDHPVAECVAVAKRDIEPGASLGKIGEYDYRGFAMTWAEARDAGALPLGLAERAKATRPIKAGEKLTYANCQPDDSMVVTQIRQRLDQADGRFVTSSLYSIGPKIDSDFR</sequence>
<dbReference type="Proteomes" id="UP000664122">
    <property type="component" value="Unassembled WGS sequence"/>
</dbReference>
<dbReference type="CDD" id="cd11616">
    <property type="entry name" value="SAF_DH_OX_like"/>
    <property type="match status" value="1"/>
</dbReference>
<evidence type="ECO:0000259" key="1">
    <source>
        <dbReference type="Pfam" id="PF03447"/>
    </source>
</evidence>
<name>A0A939JVE9_9HYPH</name>
<dbReference type="Pfam" id="PF03447">
    <property type="entry name" value="NAD_binding_3"/>
    <property type="match status" value="1"/>
</dbReference>
<organism evidence="3 4">
    <name type="scientific">Jiella flava</name>
    <dbReference type="NCBI Taxonomy" id="2816857"/>
    <lineage>
        <taxon>Bacteria</taxon>
        <taxon>Pseudomonadati</taxon>
        <taxon>Pseudomonadota</taxon>
        <taxon>Alphaproteobacteria</taxon>
        <taxon>Hyphomicrobiales</taxon>
        <taxon>Aurantimonadaceae</taxon>
        <taxon>Jiella</taxon>
    </lineage>
</organism>
<evidence type="ECO:0000259" key="2">
    <source>
        <dbReference type="Pfam" id="PF21135"/>
    </source>
</evidence>
<proteinExistence type="predicted"/>
<dbReference type="InterPro" id="IPR048423">
    <property type="entry name" value="DRL_cat"/>
</dbReference>
<dbReference type="InterPro" id="IPR036291">
    <property type="entry name" value="NAD(P)-bd_dom_sf"/>
</dbReference>
<comment type="caution">
    <text evidence="3">The sequence shown here is derived from an EMBL/GenBank/DDBJ whole genome shotgun (WGS) entry which is preliminary data.</text>
</comment>
<evidence type="ECO:0000313" key="3">
    <source>
        <dbReference type="EMBL" id="MBO0664145.1"/>
    </source>
</evidence>
<dbReference type="GO" id="GO:0016491">
    <property type="term" value="F:oxidoreductase activity"/>
    <property type="evidence" value="ECO:0007669"/>
    <property type="project" value="InterPro"/>
</dbReference>